<dbReference type="Proteomes" id="UP000007844">
    <property type="component" value="Chromosome"/>
</dbReference>
<dbReference type="PANTHER" id="PTHR35333:SF3">
    <property type="entry name" value="BETA-LACTAMASE-TYPE TRANSPEPTIDASE FOLD CONTAINING PROTEIN"/>
    <property type="match status" value="1"/>
</dbReference>
<dbReference type="InterPro" id="IPR000871">
    <property type="entry name" value="Beta-lactam_class-A"/>
</dbReference>
<dbReference type="GO" id="GO:0008800">
    <property type="term" value="F:beta-lactamase activity"/>
    <property type="evidence" value="ECO:0007669"/>
    <property type="project" value="UniProtKB-EC"/>
</dbReference>
<dbReference type="InterPro" id="IPR045155">
    <property type="entry name" value="Beta-lactam_cat"/>
</dbReference>
<name>F3YUG7_DESAF</name>
<dbReference type="Gene3D" id="3.40.710.10">
    <property type="entry name" value="DD-peptidase/beta-lactamase superfamily"/>
    <property type="match status" value="1"/>
</dbReference>
<dbReference type="InterPro" id="IPR012338">
    <property type="entry name" value="Beta-lactam/transpept-like"/>
</dbReference>
<evidence type="ECO:0000313" key="7">
    <source>
        <dbReference type="Proteomes" id="UP000007844"/>
    </source>
</evidence>
<dbReference type="EMBL" id="CP003221">
    <property type="protein sequence ID" value="EGJ48849.1"/>
    <property type="molecule type" value="Genomic_DNA"/>
</dbReference>
<evidence type="ECO:0000256" key="3">
    <source>
        <dbReference type="ARBA" id="ARBA00012865"/>
    </source>
</evidence>
<feature type="domain" description="Beta-lactamase class A catalytic" evidence="5">
    <location>
        <begin position="206"/>
        <end position="291"/>
    </location>
</feature>
<feature type="domain" description="Beta-lactamase class A catalytic" evidence="5">
    <location>
        <begin position="91"/>
        <end position="136"/>
    </location>
</feature>
<accession>F3YUG7</accession>
<dbReference type="HOGENOM" id="CLU_069095_0_0_7"/>
<reference evidence="6 7" key="1">
    <citation type="journal article" date="2011" name="J. Bacteriol.">
        <title>Genome sequence of the mercury-methylating and pleomorphic Desulfovibrio africanus Strain Walvis Bay.</title>
        <authorList>
            <person name="Brown S.D."/>
            <person name="Wall J.D."/>
            <person name="Kucken A.M."/>
            <person name="Gilmour C.C."/>
            <person name="Podar M."/>
            <person name="Brandt C.C."/>
            <person name="Teshima H."/>
            <person name="Detter J.C."/>
            <person name="Han C.S."/>
            <person name="Land M.L."/>
            <person name="Lucas S."/>
            <person name="Han J."/>
            <person name="Pennacchio L."/>
            <person name="Nolan M."/>
            <person name="Pitluck S."/>
            <person name="Woyke T."/>
            <person name="Goodwin L."/>
            <person name="Palumbo A.V."/>
            <person name="Elias D.A."/>
        </authorList>
    </citation>
    <scope>NUCLEOTIDE SEQUENCE [LARGE SCALE GENOMIC DNA]</scope>
    <source>
        <strain evidence="6 7">Walvis Bay</strain>
    </source>
</reference>
<evidence type="ECO:0000256" key="4">
    <source>
        <dbReference type="SAM" id="MobiDB-lite"/>
    </source>
</evidence>
<gene>
    <name evidence="6" type="ORF">Desaf_0495</name>
</gene>
<sequence>MPGADWDLCGLRQAQWSEMSGKIRYLSRRVLAASLFLMLAATSVLASSGSEFALLNSRDSVLQHGLEERIRELGLNKATQDGRLAACLVDVTDPAHPRLAMVNGERMMYAASLPKIAILLAAFEKADQGGLSLGQAERLSLARMIRRSSNTDASAMLAKVGRDYLIEVLESERYRLYDPAGHGGLWVGKEYGKAPAYRRDPLAGLSHGATAFQVARFYYLLHTGQLVSPERCAEMKTLLANSALDHKFVAGLRKTCPTARVYRKSGSWSVYHSDSALVEHDGRTYIAVALTADPDGSRWLEQLITAMDELVMSNPLPEHPSESMPQIAEAPQDRTEREIMVLP</sequence>
<evidence type="ECO:0000313" key="6">
    <source>
        <dbReference type="EMBL" id="EGJ48849.1"/>
    </source>
</evidence>
<feature type="region of interest" description="Disordered" evidence="4">
    <location>
        <begin position="314"/>
        <end position="335"/>
    </location>
</feature>
<dbReference type="STRING" id="690850.Desaf_0495"/>
<evidence type="ECO:0000256" key="1">
    <source>
        <dbReference type="ARBA" id="ARBA00001526"/>
    </source>
</evidence>
<dbReference type="EC" id="3.5.2.6" evidence="3"/>
<dbReference type="KEGG" id="daf:Desaf_0495"/>
<protein>
    <recommendedName>
        <fullName evidence="3">beta-lactamase</fullName>
        <ecNumber evidence="3">3.5.2.6</ecNumber>
    </recommendedName>
</protein>
<organism evidence="6 7">
    <name type="scientific">Desulfocurvibacter africanus subsp. africanus str. Walvis Bay</name>
    <dbReference type="NCBI Taxonomy" id="690850"/>
    <lineage>
        <taxon>Bacteria</taxon>
        <taxon>Pseudomonadati</taxon>
        <taxon>Thermodesulfobacteriota</taxon>
        <taxon>Desulfovibrionia</taxon>
        <taxon>Desulfovibrionales</taxon>
        <taxon>Desulfovibrionaceae</taxon>
        <taxon>Desulfocurvibacter</taxon>
    </lineage>
</organism>
<proteinExistence type="inferred from homology"/>
<evidence type="ECO:0000256" key="2">
    <source>
        <dbReference type="ARBA" id="ARBA00009009"/>
    </source>
</evidence>
<dbReference type="eggNOG" id="COG2367">
    <property type="taxonomic scope" value="Bacteria"/>
</dbReference>
<dbReference type="AlphaFoldDB" id="F3YUG7"/>
<comment type="similarity">
    <text evidence="2">Belongs to the class-A beta-lactamase family.</text>
</comment>
<dbReference type="Pfam" id="PF13354">
    <property type="entry name" value="Beta-lactamase2"/>
    <property type="match status" value="2"/>
</dbReference>
<dbReference type="PANTHER" id="PTHR35333">
    <property type="entry name" value="BETA-LACTAMASE"/>
    <property type="match status" value="1"/>
</dbReference>
<comment type="catalytic activity">
    <reaction evidence="1">
        <text>a beta-lactam + H2O = a substituted beta-amino acid</text>
        <dbReference type="Rhea" id="RHEA:20401"/>
        <dbReference type="ChEBI" id="CHEBI:15377"/>
        <dbReference type="ChEBI" id="CHEBI:35627"/>
        <dbReference type="ChEBI" id="CHEBI:140347"/>
        <dbReference type="EC" id="3.5.2.6"/>
    </reaction>
</comment>
<dbReference type="GO" id="GO:0046677">
    <property type="term" value="P:response to antibiotic"/>
    <property type="evidence" value="ECO:0007669"/>
    <property type="project" value="InterPro"/>
</dbReference>
<keyword evidence="7" id="KW-1185">Reference proteome</keyword>
<dbReference type="GO" id="GO:0030655">
    <property type="term" value="P:beta-lactam antibiotic catabolic process"/>
    <property type="evidence" value="ECO:0007669"/>
    <property type="project" value="InterPro"/>
</dbReference>
<evidence type="ECO:0000259" key="5">
    <source>
        <dbReference type="Pfam" id="PF13354"/>
    </source>
</evidence>
<dbReference type="SUPFAM" id="SSF56601">
    <property type="entry name" value="beta-lactamase/transpeptidase-like"/>
    <property type="match status" value="1"/>
</dbReference>